<dbReference type="AlphaFoldDB" id="A0A0F9C694"/>
<dbReference type="EMBL" id="LAZR01034658">
    <property type="protein sequence ID" value="KKL44719.1"/>
    <property type="molecule type" value="Genomic_DNA"/>
</dbReference>
<evidence type="ECO:0000313" key="1">
    <source>
        <dbReference type="EMBL" id="KKL44719.1"/>
    </source>
</evidence>
<feature type="non-terminal residue" evidence="1">
    <location>
        <position position="21"/>
    </location>
</feature>
<organism evidence="1">
    <name type="scientific">marine sediment metagenome</name>
    <dbReference type="NCBI Taxonomy" id="412755"/>
    <lineage>
        <taxon>unclassified sequences</taxon>
        <taxon>metagenomes</taxon>
        <taxon>ecological metagenomes</taxon>
    </lineage>
</organism>
<gene>
    <name evidence="1" type="ORF">LCGC14_2362920</name>
</gene>
<proteinExistence type="predicted"/>
<protein>
    <submittedName>
        <fullName evidence="1">Uncharacterized protein</fullName>
    </submittedName>
</protein>
<name>A0A0F9C694_9ZZZZ</name>
<reference evidence="1" key="1">
    <citation type="journal article" date="2015" name="Nature">
        <title>Complex archaea that bridge the gap between prokaryotes and eukaryotes.</title>
        <authorList>
            <person name="Spang A."/>
            <person name="Saw J.H."/>
            <person name="Jorgensen S.L."/>
            <person name="Zaremba-Niedzwiedzka K."/>
            <person name="Martijn J."/>
            <person name="Lind A.E."/>
            <person name="van Eijk R."/>
            <person name="Schleper C."/>
            <person name="Guy L."/>
            <person name="Ettema T.J."/>
        </authorList>
    </citation>
    <scope>NUCLEOTIDE SEQUENCE</scope>
</reference>
<comment type="caution">
    <text evidence="1">The sequence shown here is derived from an EMBL/GenBank/DDBJ whole genome shotgun (WGS) entry which is preliminary data.</text>
</comment>
<sequence>MLKWLFGEKADKTRPTFEEYI</sequence>
<accession>A0A0F9C694</accession>